<dbReference type="GO" id="GO:0005737">
    <property type="term" value="C:cytoplasm"/>
    <property type="evidence" value="ECO:0007669"/>
    <property type="project" value="TreeGrafter"/>
</dbReference>
<dbReference type="SUPFAM" id="SSF56529">
    <property type="entry name" value="FAH"/>
    <property type="match status" value="1"/>
</dbReference>
<dbReference type="EMBL" id="AP017655">
    <property type="protein sequence ID" value="BAV64439.1"/>
    <property type="molecule type" value="Genomic_DNA"/>
</dbReference>
<gene>
    <name evidence="1" type="ORF">SCLO_1013990</name>
</gene>
<evidence type="ECO:0000313" key="2">
    <source>
        <dbReference type="Proteomes" id="UP000218272"/>
    </source>
</evidence>
<evidence type="ECO:0000313" key="1">
    <source>
        <dbReference type="EMBL" id="BAV64439.1"/>
    </source>
</evidence>
<dbReference type="InterPro" id="IPR036663">
    <property type="entry name" value="Fumarylacetoacetase_C_sf"/>
</dbReference>
<organism evidence="1 2">
    <name type="scientific">Sphingobium cloacae</name>
    <dbReference type="NCBI Taxonomy" id="120107"/>
    <lineage>
        <taxon>Bacteria</taxon>
        <taxon>Pseudomonadati</taxon>
        <taxon>Pseudomonadota</taxon>
        <taxon>Alphaproteobacteria</taxon>
        <taxon>Sphingomonadales</taxon>
        <taxon>Sphingomonadaceae</taxon>
        <taxon>Sphingobium</taxon>
    </lineage>
</organism>
<protein>
    <recommendedName>
        <fullName evidence="3">2-keto-4-pentenoate hydratase</fullName>
    </recommendedName>
</protein>
<evidence type="ECO:0008006" key="3">
    <source>
        <dbReference type="Google" id="ProtNLM"/>
    </source>
</evidence>
<proteinExistence type="predicted"/>
<dbReference type="GO" id="GO:0008684">
    <property type="term" value="F:2-oxopent-4-enoate hydratase activity"/>
    <property type="evidence" value="ECO:0007669"/>
    <property type="project" value="TreeGrafter"/>
</dbReference>
<dbReference type="Gene3D" id="3.90.850.10">
    <property type="entry name" value="Fumarylacetoacetase-like, C-terminal domain"/>
    <property type="match status" value="1"/>
</dbReference>
<keyword evidence="2" id="KW-1185">Reference proteome</keyword>
<dbReference type="PANTHER" id="PTHR30143">
    <property type="entry name" value="ACID HYDRATASE"/>
    <property type="match status" value="1"/>
</dbReference>
<accession>A0A1E1F1P0</accession>
<name>A0A1E1F1P0_9SPHN</name>
<sequence>MEHMVVDPILSDLAQGLAAARANERSLPLESRELTPEQAYDVQAETAALVGESIAAYKIGLTTPGARKAMAWDAPIVGRLGTSDLMQSPASLNAGGFQRFAEAELLFEIGEDFDAGDAPFSEADVAGKIAGLFAGIELCASRYEQEDVTIAELIADNSNADKLVVGDRLATGWDQRFAALPVTLVRNGHDPVSGSTSLVFDNPLKSVTWLANWLAARGEGLMRGQIVASGSCTGITELDGDEQLIAEFGDLGTASAIIAPKRR</sequence>
<reference evidence="1 2" key="1">
    <citation type="submission" date="2016-10" db="EMBL/GenBank/DDBJ databases">
        <title>Complete Genome Sequence of the Nonylphenol-Degrading Bacterium Sphingobium cloacae JCM 10874T.</title>
        <authorList>
            <person name="Ootsuka M."/>
            <person name="Nishizawa T."/>
            <person name="Ohta H."/>
        </authorList>
    </citation>
    <scope>NUCLEOTIDE SEQUENCE [LARGE SCALE GENOMIC DNA]</scope>
    <source>
        <strain evidence="1 2">JCM 10874</strain>
    </source>
</reference>
<dbReference type="AlphaFoldDB" id="A0A1E1F1P0"/>
<dbReference type="PANTHER" id="PTHR30143:SF0">
    <property type="entry name" value="2-KETO-4-PENTENOATE HYDRATASE"/>
    <property type="match status" value="1"/>
</dbReference>
<dbReference type="InterPro" id="IPR050772">
    <property type="entry name" value="Hydratase-Decarb/MhpD_sf"/>
</dbReference>
<dbReference type="Proteomes" id="UP000218272">
    <property type="component" value="Chromosome SCLO_1"/>
</dbReference>
<dbReference type="KEGG" id="sclo:SCLO_1013990"/>